<evidence type="ECO:0000259" key="4">
    <source>
        <dbReference type="Pfam" id="PF00139"/>
    </source>
</evidence>
<dbReference type="InterPro" id="IPR050258">
    <property type="entry name" value="Leguminous_Lectin"/>
</dbReference>
<dbReference type="Gene3D" id="2.60.120.200">
    <property type="match status" value="1"/>
</dbReference>
<keyword evidence="3" id="KW-0732">Signal</keyword>
<dbReference type="InterPro" id="IPR001220">
    <property type="entry name" value="Legume_lectin_dom"/>
</dbReference>
<dbReference type="SUPFAM" id="SSF49899">
    <property type="entry name" value="Concanavalin A-like lectins/glucanases"/>
    <property type="match status" value="1"/>
</dbReference>
<keyword evidence="2" id="KW-0430">Lectin</keyword>
<sequence length="115" mass="12457">MARPLFLVYQLVSLCLRLTNLCSGDDQQFVYSGFTGTNLSTDGVAAITSDGMLELTNGTLQRKGHAFYPEPVRLREPANGTARSFSTSFVFGILSDHVELSAHGMAFVVAGSRDH</sequence>
<dbReference type="Pfam" id="PF00139">
    <property type="entry name" value="Lectin_legB"/>
    <property type="match status" value="1"/>
</dbReference>
<reference evidence="6" key="1">
    <citation type="submission" date="2015-12" db="EMBL/GenBank/DDBJ databases">
        <title>Update maize B73 reference genome by single molecule sequencing technologies.</title>
        <authorList>
            <consortium name="Maize Genome Sequencing Project"/>
            <person name="Ware D."/>
        </authorList>
    </citation>
    <scope>NUCLEOTIDE SEQUENCE [LARGE SCALE GENOMIC DNA]</scope>
    <source>
        <strain evidence="6">cv. B73</strain>
    </source>
</reference>
<proteinExistence type="inferred from homology"/>
<dbReference type="Gramene" id="Zm00001eb304660_T001">
    <property type="protein sequence ID" value="Zm00001eb304660_P001"/>
    <property type="gene ID" value="Zm00001eb304660"/>
</dbReference>
<dbReference type="InterPro" id="IPR013320">
    <property type="entry name" value="ConA-like_dom_sf"/>
</dbReference>
<dbReference type="PANTHER" id="PTHR32401">
    <property type="entry name" value="CONCANAVALIN A-LIKE LECTIN FAMILY PROTEIN"/>
    <property type="match status" value="1"/>
</dbReference>
<dbReference type="PANTHER" id="PTHR32401:SF50">
    <property type="entry name" value="OS07G0133000 PROTEIN"/>
    <property type="match status" value="1"/>
</dbReference>
<evidence type="ECO:0000313" key="6">
    <source>
        <dbReference type="Proteomes" id="UP000007305"/>
    </source>
</evidence>
<evidence type="ECO:0000256" key="1">
    <source>
        <dbReference type="ARBA" id="ARBA00007606"/>
    </source>
</evidence>
<dbReference type="GO" id="GO:0030246">
    <property type="term" value="F:carbohydrate binding"/>
    <property type="evidence" value="ECO:0007669"/>
    <property type="project" value="UniProtKB-KW"/>
</dbReference>
<feature type="chain" id="PRO_5032505230" description="Legume lectin domain-containing protein" evidence="3">
    <location>
        <begin position="25"/>
        <end position="115"/>
    </location>
</feature>
<dbReference type="Proteomes" id="UP000007305">
    <property type="component" value="Chromosome 7"/>
</dbReference>
<name>A0A804Q7D8_MAIZE</name>
<comment type="similarity">
    <text evidence="1">Belongs to the leguminous lectin family.</text>
</comment>
<accession>A0A804Q7D8</accession>
<evidence type="ECO:0000313" key="5">
    <source>
        <dbReference type="EnsemblPlants" id="Zm00001eb304660_P001"/>
    </source>
</evidence>
<reference evidence="5" key="3">
    <citation type="submission" date="2021-05" db="UniProtKB">
        <authorList>
            <consortium name="EnsemblPlants"/>
        </authorList>
    </citation>
    <scope>IDENTIFICATION</scope>
    <source>
        <strain evidence="5">cv. B73</strain>
    </source>
</reference>
<keyword evidence="6" id="KW-1185">Reference proteome</keyword>
<protein>
    <recommendedName>
        <fullName evidence="4">Legume lectin domain-containing protein</fullName>
    </recommendedName>
</protein>
<feature type="signal peptide" evidence="3">
    <location>
        <begin position="1"/>
        <end position="24"/>
    </location>
</feature>
<dbReference type="FunCoup" id="A0A804Q7D8">
    <property type="interactions" value="12"/>
</dbReference>
<feature type="domain" description="Legume lectin" evidence="4">
    <location>
        <begin position="27"/>
        <end position="112"/>
    </location>
</feature>
<dbReference type="InParanoid" id="A0A804Q7D8"/>
<evidence type="ECO:0000256" key="3">
    <source>
        <dbReference type="SAM" id="SignalP"/>
    </source>
</evidence>
<dbReference type="EnsemblPlants" id="Zm00001eb304660_T001">
    <property type="protein sequence ID" value="Zm00001eb304660_P001"/>
    <property type="gene ID" value="Zm00001eb304660"/>
</dbReference>
<evidence type="ECO:0000256" key="2">
    <source>
        <dbReference type="ARBA" id="ARBA00022734"/>
    </source>
</evidence>
<organism evidence="5 6">
    <name type="scientific">Zea mays</name>
    <name type="common">Maize</name>
    <dbReference type="NCBI Taxonomy" id="4577"/>
    <lineage>
        <taxon>Eukaryota</taxon>
        <taxon>Viridiplantae</taxon>
        <taxon>Streptophyta</taxon>
        <taxon>Embryophyta</taxon>
        <taxon>Tracheophyta</taxon>
        <taxon>Spermatophyta</taxon>
        <taxon>Magnoliopsida</taxon>
        <taxon>Liliopsida</taxon>
        <taxon>Poales</taxon>
        <taxon>Poaceae</taxon>
        <taxon>PACMAD clade</taxon>
        <taxon>Panicoideae</taxon>
        <taxon>Andropogonodae</taxon>
        <taxon>Andropogoneae</taxon>
        <taxon>Tripsacinae</taxon>
        <taxon>Zea</taxon>
    </lineage>
</organism>
<dbReference type="AlphaFoldDB" id="A0A804Q7D8"/>
<reference evidence="5" key="2">
    <citation type="submission" date="2019-07" db="EMBL/GenBank/DDBJ databases">
        <authorList>
            <person name="Seetharam A."/>
            <person name="Woodhouse M."/>
            <person name="Cannon E."/>
        </authorList>
    </citation>
    <scope>NUCLEOTIDE SEQUENCE [LARGE SCALE GENOMIC DNA]</scope>
    <source>
        <strain evidence="5">cv. B73</strain>
    </source>
</reference>